<dbReference type="AlphaFoldDB" id="A0AAD7MB24"/>
<protein>
    <recommendedName>
        <fullName evidence="4">Transmembrane protein</fullName>
    </recommendedName>
</protein>
<reference evidence="2" key="1">
    <citation type="submission" date="2023-03" db="EMBL/GenBank/DDBJ databases">
        <title>Massive genome expansion in bonnet fungi (Mycena s.s.) driven by repeated elements and novel gene families across ecological guilds.</title>
        <authorList>
            <consortium name="Lawrence Berkeley National Laboratory"/>
            <person name="Harder C.B."/>
            <person name="Miyauchi S."/>
            <person name="Viragh M."/>
            <person name="Kuo A."/>
            <person name="Thoen E."/>
            <person name="Andreopoulos B."/>
            <person name="Lu D."/>
            <person name="Skrede I."/>
            <person name="Drula E."/>
            <person name="Henrissat B."/>
            <person name="Morin E."/>
            <person name="Kohler A."/>
            <person name="Barry K."/>
            <person name="LaButti K."/>
            <person name="Morin E."/>
            <person name="Salamov A."/>
            <person name="Lipzen A."/>
            <person name="Mereny Z."/>
            <person name="Hegedus B."/>
            <person name="Baldrian P."/>
            <person name="Stursova M."/>
            <person name="Weitz H."/>
            <person name="Taylor A."/>
            <person name="Grigoriev I.V."/>
            <person name="Nagy L.G."/>
            <person name="Martin F."/>
            <person name="Kauserud H."/>
        </authorList>
    </citation>
    <scope>NUCLEOTIDE SEQUENCE</scope>
    <source>
        <strain evidence="2">CBHHK067</strain>
    </source>
</reference>
<organism evidence="2 3">
    <name type="scientific">Mycena rosella</name>
    <name type="common">Pink bonnet</name>
    <name type="synonym">Agaricus rosellus</name>
    <dbReference type="NCBI Taxonomy" id="1033263"/>
    <lineage>
        <taxon>Eukaryota</taxon>
        <taxon>Fungi</taxon>
        <taxon>Dikarya</taxon>
        <taxon>Basidiomycota</taxon>
        <taxon>Agaricomycotina</taxon>
        <taxon>Agaricomycetes</taxon>
        <taxon>Agaricomycetidae</taxon>
        <taxon>Agaricales</taxon>
        <taxon>Marasmiineae</taxon>
        <taxon>Mycenaceae</taxon>
        <taxon>Mycena</taxon>
    </lineage>
</organism>
<feature type="chain" id="PRO_5042169934" description="Transmembrane protein" evidence="1">
    <location>
        <begin position="32"/>
        <end position="201"/>
    </location>
</feature>
<evidence type="ECO:0008006" key="4">
    <source>
        <dbReference type="Google" id="ProtNLM"/>
    </source>
</evidence>
<sequence>MRAKLLPCFILFYLPSVFPVLSFLVRQGVDAVPVVAHAHSRAHVPARFGSHLPSRVPRATLLPRPVCFPHERGRSYPSLSFPLGSLFLFFRPSSPLFSLSLPFFLGSQASLRACAVRVGAISCSEFIFTPYALPIFLRLPSLPPSGLVILFYFPSSLVHCSVLASKDAKASVCAFDADPAGCGYFATLRLGIVPARVRTRL</sequence>
<feature type="signal peptide" evidence="1">
    <location>
        <begin position="1"/>
        <end position="31"/>
    </location>
</feature>
<keyword evidence="3" id="KW-1185">Reference proteome</keyword>
<gene>
    <name evidence="2" type="ORF">B0H17DRAFT_1031318</name>
</gene>
<comment type="caution">
    <text evidence="2">The sequence shown here is derived from an EMBL/GenBank/DDBJ whole genome shotgun (WGS) entry which is preliminary data.</text>
</comment>
<evidence type="ECO:0000313" key="3">
    <source>
        <dbReference type="Proteomes" id="UP001221757"/>
    </source>
</evidence>
<dbReference type="Proteomes" id="UP001221757">
    <property type="component" value="Unassembled WGS sequence"/>
</dbReference>
<proteinExistence type="predicted"/>
<accession>A0AAD7MB24</accession>
<evidence type="ECO:0000256" key="1">
    <source>
        <dbReference type="SAM" id="SignalP"/>
    </source>
</evidence>
<evidence type="ECO:0000313" key="2">
    <source>
        <dbReference type="EMBL" id="KAJ7708949.1"/>
    </source>
</evidence>
<keyword evidence="1" id="KW-0732">Signal</keyword>
<dbReference type="EMBL" id="JARKIE010000003">
    <property type="protein sequence ID" value="KAJ7708949.1"/>
    <property type="molecule type" value="Genomic_DNA"/>
</dbReference>
<name>A0AAD7MB24_MYCRO</name>